<dbReference type="InterPro" id="IPR025709">
    <property type="entry name" value="Leu_tRNA-synth_edit"/>
</dbReference>
<accession>A0A1G2CPD3</accession>
<organism evidence="12 13">
    <name type="scientific">Candidatus Liptonbacteria bacterium RIFOXYB1_FULL_36_10</name>
    <dbReference type="NCBI Taxonomy" id="1798654"/>
    <lineage>
        <taxon>Bacteria</taxon>
        <taxon>Candidatus Liptoniibacteriota</taxon>
    </lineage>
</organism>
<evidence type="ECO:0000256" key="9">
    <source>
        <dbReference type="RuleBase" id="RU363039"/>
    </source>
</evidence>
<name>A0A1G2CPD3_9BACT</name>
<keyword evidence="3 9" id="KW-0436">Ligase</keyword>
<dbReference type="PRINTS" id="PR00985">
    <property type="entry name" value="TRNASYNTHLEU"/>
</dbReference>
<feature type="domain" description="Methionyl/Leucyl tRNA synthetase" evidence="10">
    <location>
        <begin position="37"/>
        <end position="181"/>
    </location>
</feature>
<evidence type="ECO:0000256" key="6">
    <source>
        <dbReference type="ARBA" id="ARBA00022917"/>
    </source>
</evidence>
<keyword evidence="6 9" id="KW-0648">Protein biosynthesis</keyword>
<dbReference type="InterPro" id="IPR001412">
    <property type="entry name" value="aa-tRNA-synth_I_CS"/>
</dbReference>
<dbReference type="GO" id="GO:0002161">
    <property type="term" value="F:aminoacyl-tRNA deacylase activity"/>
    <property type="evidence" value="ECO:0007669"/>
    <property type="project" value="InterPro"/>
</dbReference>
<evidence type="ECO:0000259" key="11">
    <source>
        <dbReference type="Pfam" id="PF13603"/>
    </source>
</evidence>
<evidence type="ECO:0000259" key="10">
    <source>
        <dbReference type="Pfam" id="PF09334"/>
    </source>
</evidence>
<dbReference type="FunFam" id="3.40.50.620:FF:000056">
    <property type="entry name" value="Leucine--tRNA ligase"/>
    <property type="match status" value="1"/>
</dbReference>
<dbReference type="Pfam" id="PF09334">
    <property type="entry name" value="tRNA-synt_1g"/>
    <property type="match status" value="1"/>
</dbReference>
<evidence type="ECO:0000256" key="1">
    <source>
        <dbReference type="ARBA" id="ARBA00005594"/>
    </source>
</evidence>
<gene>
    <name evidence="12" type="ORF">A2390_00575</name>
</gene>
<dbReference type="GO" id="GO:0004823">
    <property type="term" value="F:leucine-tRNA ligase activity"/>
    <property type="evidence" value="ECO:0007669"/>
    <property type="project" value="UniProtKB-UniRule"/>
</dbReference>
<protein>
    <recommendedName>
        <fullName evidence="2 8">Leucine--tRNA ligase</fullName>
        <ecNumber evidence="2 8">6.1.1.4</ecNumber>
    </recommendedName>
</protein>
<dbReference type="SUPFAM" id="SSF50677">
    <property type="entry name" value="ValRS/IleRS/LeuRS editing domain"/>
    <property type="match status" value="1"/>
</dbReference>
<dbReference type="Gene3D" id="1.10.730.10">
    <property type="entry name" value="Isoleucyl-tRNA Synthetase, Domain 1"/>
    <property type="match status" value="1"/>
</dbReference>
<dbReference type="PANTHER" id="PTHR43740">
    <property type="entry name" value="LEUCYL-TRNA SYNTHETASE"/>
    <property type="match status" value="1"/>
</dbReference>
<comment type="similarity">
    <text evidence="1 9">Belongs to the class-I aminoacyl-tRNA synthetase family.</text>
</comment>
<dbReference type="EMBL" id="MHLE01000026">
    <property type="protein sequence ID" value="OGZ02620.1"/>
    <property type="molecule type" value="Genomic_DNA"/>
</dbReference>
<evidence type="ECO:0000256" key="3">
    <source>
        <dbReference type="ARBA" id="ARBA00022598"/>
    </source>
</evidence>
<evidence type="ECO:0000313" key="12">
    <source>
        <dbReference type="EMBL" id="OGZ02620.1"/>
    </source>
</evidence>
<evidence type="ECO:0000256" key="4">
    <source>
        <dbReference type="ARBA" id="ARBA00022741"/>
    </source>
</evidence>
<reference evidence="12 13" key="1">
    <citation type="journal article" date="2016" name="Nat. Commun.">
        <title>Thousands of microbial genomes shed light on interconnected biogeochemical processes in an aquifer system.</title>
        <authorList>
            <person name="Anantharaman K."/>
            <person name="Brown C.T."/>
            <person name="Hug L.A."/>
            <person name="Sharon I."/>
            <person name="Castelle C.J."/>
            <person name="Probst A.J."/>
            <person name="Thomas B.C."/>
            <person name="Singh A."/>
            <person name="Wilkins M.J."/>
            <person name="Karaoz U."/>
            <person name="Brodie E.L."/>
            <person name="Williams K.H."/>
            <person name="Hubbard S.S."/>
            <person name="Banfield J.F."/>
        </authorList>
    </citation>
    <scope>NUCLEOTIDE SEQUENCE [LARGE SCALE GENOMIC DNA]</scope>
</reference>
<dbReference type="NCBIfam" id="TIGR00396">
    <property type="entry name" value="leuS_bact"/>
    <property type="match status" value="1"/>
</dbReference>
<sequence length="565" mass="65913">MYNHRQIEKKWQNFWKKNKTYQTKENSKAKNFYVLDMFPYPSGEGLHVGHVEGYTASDIFSRFLRMKGFNILHPMGWDAFGLPAENYAIKKKIHPSLVVKKNVANFKKQLDSIGFSYDWSREINTTDPEYYRWTQWIFLKLFENDLAYEAKIPVNWCPSCKTVLANEEAEKGECERCHTKVVRQELKQWMLKITAYADRLLSDLKNLDWPEKVKLMQENWIGKSSGAEVKFEVKNRGLFISVYTTRIDTIFSSTFLILAPEHDLLNELKSDIKNWPEVNRYIKKAKNKPDLERTNLKKEKTGIELKGIKVINPATGAEMPVWISDFVLPNYGTGAVFADAHDERDFIMAKKYKIPLKVSIKPKDEKLWAEVKKLKTCYDGDGILINSGQFDGLTSQEARPKIIFWLKEKKLAKEMTNYKLRDWIFSRQRYWGEPIPIIKCPTCGNQAVPEKDLPIKLPFVKSYEPTGEPESPLAGIKKWVEVKCPKCGGHAKRETNTMPQWAGSCWYYLRFIDPKNKLHLVSEKKEKIWSPVTLYIGGVEHAVLHLLYARFWHKFLFDIKVVSKP</sequence>
<dbReference type="InterPro" id="IPR002302">
    <property type="entry name" value="Leu-tRNA-ligase"/>
</dbReference>
<keyword evidence="7 9" id="KW-0030">Aminoacyl-tRNA synthetase</keyword>
<proteinExistence type="inferred from homology"/>
<dbReference type="GO" id="GO:0006429">
    <property type="term" value="P:leucyl-tRNA aminoacylation"/>
    <property type="evidence" value="ECO:0007669"/>
    <property type="project" value="UniProtKB-UniRule"/>
</dbReference>
<dbReference type="InterPro" id="IPR009008">
    <property type="entry name" value="Val/Leu/Ile-tRNA-synth_edit"/>
</dbReference>
<dbReference type="Gene3D" id="3.40.50.620">
    <property type="entry name" value="HUPs"/>
    <property type="match status" value="2"/>
</dbReference>
<dbReference type="Proteomes" id="UP000178599">
    <property type="component" value="Unassembled WGS sequence"/>
</dbReference>
<dbReference type="PROSITE" id="PS00178">
    <property type="entry name" value="AA_TRNA_LIGASE_I"/>
    <property type="match status" value="1"/>
</dbReference>
<evidence type="ECO:0000256" key="8">
    <source>
        <dbReference type="NCBIfam" id="TIGR00396"/>
    </source>
</evidence>
<dbReference type="Pfam" id="PF13603">
    <property type="entry name" value="tRNA-synt_1_2"/>
    <property type="match status" value="1"/>
</dbReference>
<dbReference type="InterPro" id="IPR014729">
    <property type="entry name" value="Rossmann-like_a/b/a_fold"/>
</dbReference>
<feature type="domain" description="Leucyl-tRNA synthetase editing" evidence="11">
    <location>
        <begin position="218"/>
        <end position="406"/>
    </location>
</feature>
<dbReference type="GO" id="GO:0005524">
    <property type="term" value="F:ATP binding"/>
    <property type="evidence" value="ECO:0007669"/>
    <property type="project" value="UniProtKB-KW"/>
</dbReference>
<dbReference type="GO" id="GO:0005829">
    <property type="term" value="C:cytosol"/>
    <property type="evidence" value="ECO:0007669"/>
    <property type="project" value="TreeGrafter"/>
</dbReference>
<comment type="caution">
    <text evidence="12">The sequence shown here is derived from an EMBL/GenBank/DDBJ whole genome shotgun (WGS) entry which is preliminary data.</text>
</comment>
<dbReference type="CDD" id="cd00812">
    <property type="entry name" value="LeuRS_core"/>
    <property type="match status" value="1"/>
</dbReference>
<keyword evidence="5 9" id="KW-0067">ATP-binding</keyword>
<dbReference type="AlphaFoldDB" id="A0A1G2CPD3"/>
<evidence type="ECO:0000256" key="5">
    <source>
        <dbReference type="ARBA" id="ARBA00022840"/>
    </source>
</evidence>
<evidence type="ECO:0000313" key="13">
    <source>
        <dbReference type="Proteomes" id="UP000178599"/>
    </source>
</evidence>
<dbReference type="FunFam" id="3.40.50.620:FF:000077">
    <property type="entry name" value="Leucine--tRNA ligase"/>
    <property type="match status" value="1"/>
</dbReference>
<keyword evidence="4 9" id="KW-0547">Nucleotide-binding</keyword>
<dbReference type="PANTHER" id="PTHR43740:SF2">
    <property type="entry name" value="LEUCINE--TRNA LIGASE, MITOCHONDRIAL"/>
    <property type="match status" value="1"/>
</dbReference>
<feature type="non-terminal residue" evidence="12">
    <location>
        <position position="565"/>
    </location>
</feature>
<dbReference type="EC" id="6.1.1.4" evidence="2 8"/>
<evidence type="ECO:0000256" key="2">
    <source>
        <dbReference type="ARBA" id="ARBA00013164"/>
    </source>
</evidence>
<dbReference type="SUPFAM" id="SSF52374">
    <property type="entry name" value="Nucleotidylyl transferase"/>
    <property type="match status" value="1"/>
</dbReference>
<evidence type="ECO:0000256" key="7">
    <source>
        <dbReference type="ARBA" id="ARBA00023146"/>
    </source>
</evidence>
<dbReference type="InterPro" id="IPR015413">
    <property type="entry name" value="Methionyl/Leucyl_tRNA_Synth"/>
</dbReference>